<organism evidence="9 10">
    <name type="scientific">Sphagnum troendelagicum</name>
    <dbReference type="NCBI Taxonomy" id="128251"/>
    <lineage>
        <taxon>Eukaryota</taxon>
        <taxon>Viridiplantae</taxon>
        <taxon>Streptophyta</taxon>
        <taxon>Embryophyta</taxon>
        <taxon>Bryophyta</taxon>
        <taxon>Sphagnophytina</taxon>
        <taxon>Sphagnopsida</taxon>
        <taxon>Sphagnales</taxon>
        <taxon>Sphagnaceae</taxon>
        <taxon>Sphagnum</taxon>
    </lineage>
</organism>
<feature type="domain" description="TFIIF beta subunit HTH" evidence="7">
    <location>
        <begin position="200"/>
        <end position="263"/>
    </location>
</feature>
<comment type="subcellular location">
    <subcellularLocation>
        <location evidence="1">Nucleus</location>
    </subcellularLocation>
</comment>
<dbReference type="InterPro" id="IPR040504">
    <property type="entry name" value="TFIIF_beta_N"/>
</dbReference>
<evidence type="ECO:0000259" key="7">
    <source>
        <dbReference type="Pfam" id="PF02270"/>
    </source>
</evidence>
<keyword evidence="5" id="KW-0804">Transcription</keyword>
<dbReference type="InterPro" id="IPR036388">
    <property type="entry name" value="WH-like_DNA-bd_sf"/>
</dbReference>
<dbReference type="Pfam" id="PF17683">
    <property type="entry name" value="TFIIF_beta_N"/>
    <property type="match status" value="1"/>
</dbReference>
<dbReference type="SUPFAM" id="SSF46785">
    <property type="entry name" value="Winged helix' DNA-binding domain"/>
    <property type="match status" value="1"/>
</dbReference>
<feature type="domain" description="TFIIF beta subunit N-terminal" evidence="8">
    <location>
        <begin position="30"/>
        <end position="127"/>
    </location>
</feature>
<evidence type="ECO:0008006" key="11">
    <source>
        <dbReference type="Google" id="ProtNLM"/>
    </source>
</evidence>
<proteinExistence type="inferred from homology"/>
<keyword evidence="6" id="KW-0539">Nucleus</keyword>
<evidence type="ECO:0000256" key="2">
    <source>
        <dbReference type="ARBA" id="ARBA00009543"/>
    </source>
</evidence>
<dbReference type="SUPFAM" id="SSF50916">
    <property type="entry name" value="Rap30/74 interaction domains"/>
    <property type="match status" value="1"/>
</dbReference>
<evidence type="ECO:0000259" key="8">
    <source>
        <dbReference type="Pfam" id="PF17683"/>
    </source>
</evidence>
<keyword evidence="3" id="KW-0805">Transcription regulation</keyword>
<evidence type="ECO:0000256" key="6">
    <source>
        <dbReference type="ARBA" id="ARBA00023242"/>
    </source>
</evidence>
<sequence>MAGSGENEGGGGGGGGGAAAANLEVGRAERAVWLLKVPTVVGQSWQQQQDASNTLARVSLSLDPLNSDPQSAVQFSMTLVEKEATTAPKAFTLNFTKDLVPMHIFSETPQGRVAVEGKVEHKFDMKPTNMGNNDEAYRKLCRDRLNKSMLKTRTTQVLQNDRGGYMRPMPMEVWPVSASKDSKKKIAPGAIKAPEGKRIRKERGELEDIVFKLFERRPNWALKQLVEETDQPVAFLKEILNDLCMYNKRGANQGTYELKPEYRKNATEDVKPAV</sequence>
<dbReference type="PANTHER" id="PTHR10445:SF0">
    <property type="entry name" value="GENERAL TRANSCRIPTION FACTOR IIF SUBUNIT 2"/>
    <property type="match status" value="1"/>
</dbReference>
<dbReference type="InterPro" id="IPR003196">
    <property type="entry name" value="TFIIF_beta"/>
</dbReference>
<dbReference type="Proteomes" id="UP001497512">
    <property type="component" value="Chromosome 5"/>
</dbReference>
<dbReference type="EMBL" id="OZ019897">
    <property type="protein sequence ID" value="CAK9225607.1"/>
    <property type="molecule type" value="Genomic_DNA"/>
</dbReference>
<evidence type="ECO:0000256" key="5">
    <source>
        <dbReference type="ARBA" id="ARBA00023163"/>
    </source>
</evidence>
<evidence type="ECO:0000256" key="1">
    <source>
        <dbReference type="ARBA" id="ARBA00004123"/>
    </source>
</evidence>
<dbReference type="Gene3D" id="1.10.10.10">
    <property type="entry name" value="Winged helix-like DNA-binding domain superfamily/Winged helix DNA-binding domain"/>
    <property type="match status" value="1"/>
</dbReference>
<dbReference type="Pfam" id="PF02270">
    <property type="entry name" value="TFIIF_beta"/>
    <property type="match status" value="1"/>
</dbReference>
<accession>A0ABP0UMW1</accession>
<evidence type="ECO:0000313" key="10">
    <source>
        <dbReference type="Proteomes" id="UP001497512"/>
    </source>
</evidence>
<keyword evidence="4" id="KW-0238">DNA-binding</keyword>
<comment type="similarity">
    <text evidence="2">Belongs to the TFIIF beta subunit family.</text>
</comment>
<name>A0ABP0UMW1_9BRYO</name>
<evidence type="ECO:0000256" key="4">
    <source>
        <dbReference type="ARBA" id="ARBA00023125"/>
    </source>
</evidence>
<keyword evidence="10" id="KW-1185">Reference proteome</keyword>
<dbReference type="InterPro" id="IPR040450">
    <property type="entry name" value="TFIIF_beta_HTH"/>
</dbReference>
<evidence type="ECO:0000313" key="9">
    <source>
        <dbReference type="EMBL" id="CAK9225607.1"/>
    </source>
</evidence>
<dbReference type="PANTHER" id="PTHR10445">
    <property type="entry name" value="GENERAL TRANSCRIPTION FACTOR IIF SUBUNIT 2"/>
    <property type="match status" value="1"/>
</dbReference>
<reference evidence="9" key="1">
    <citation type="submission" date="2024-02" db="EMBL/GenBank/DDBJ databases">
        <authorList>
            <consortium name="ELIXIR-Norway"/>
            <consortium name="Elixir Norway"/>
        </authorList>
    </citation>
    <scope>NUCLEOTIDE SEQUENCE</scope>
</reference>
<dbReference type="CDD" id="cd07980">
    <property type="entry name" value="TFIIF_beta"/>
    <property type="match status" value="1"/>
</dbReference>
<dbReference type="InterPro" id="IPR036390">
    <property type="entry name" value="WH_DNA-bd_sf"/>
</dbReference>
<evidence type="ECO:0000256" key="3">
    <source>
        <dbReference type="ARBA" id="ARBA00023015"/>
    </source>
</evidence>
<dbReference type="InterPro" id="IPR011039">
    <property type="entry name" value="TFIIF_interaction"/>
</dbReference>
<protein>
    <recommendedName>
        <fullName evidence="11">Transcription initiation factor IIF subunit beta</fullName>
    </recommendedName>
</protein>
<gene>
    <name evidence="9" type="ORF">CSSPTR1EN2_LOCUS17721</name>
</gene>